<evidence type="ECO:0008006" key="7">
    <source>
        <dbReference type="Google" id="ProtNLM"/>
    </source>
</evidence>
<evidence type="ECO:0000256" key="1">
    <source>
        <dbReference type="ARBA" id="ARBA00004613"/>
    </source>
</evidence>
<dbReference type="InterPro" id="IPR036908">
    <property type="entry name" value="RlpA-like_sf"/>
</dbReference>
<keyword evidence="3" id="KW-0964">Secreted</keyword>
<evidence type="ECO:0000256" key="3">
    <source>
        <dbReference type="ARBA" id="ARBA00022525"/>
    </source>
</evidence>
<evidence type="ECO:0000256" key="2">
    <source>
        <dbReference type="ARBA" id="ARBA00010421"/>
    </source>
</evidence>
<sequence length="114" mass="12685">MRFSTLSATVTSATLGAMALRVSLTYDTIYDEGKRSLSEVACWNPNVPGLFREANDWLVQENVAPGILAMPTITGWDDGDCLSCWEVRWEEGREAGCFLRSTGRRRALLRPSRG</sequence>
<evidence type="ECO:0000313" key="5">
    <source>
        <dbReference type="EMBL" id="GJC90067.1"/>
    </source>
</evidence>
<keyword evidence="6" id="KW-1185">Reference proteome</keyword>
<dbReference type="AlphaFoldDB" id="A0AA37GZS6"/>
<dbReference type="Pfam" id="PF07249">
    <property type="entry name" value="Cerato-platanin"/>
    <property type="match status" value="1"/>
</dbReference>
<proteinExistence type="inferred from homology"/>
<gene>
    <name evidence="5" type="ORF">ColLi_12905</name>
</gene>
<name>A0AA37GZS6_9PEZI</name>
<dbReference type="EMBL" id="BPPX01000048">
    <property type="protein sequence ID" value="GJC90067.1"/>
    <property type="molecule type" value="Genomic_DNA"/>
</dbReference>
<accession>A0AA37GZS6</accession>
<comment type="caution">
    <text evidence="5">The sequence shown here is derived from an EMBL/GenBank/DDBJ whole genome shotgun (WGS) entry which is preliminary data.</text>
</comment>
<evidence type="ECO:0000256" key="4">
    <source>
        <dbReference type="SAM" id="SignalP"/>
    </source>
</evidence>
<organism evidence="5 6">
    <name type="scientific">Colletotrichum liriopes</name>
    <dbReference type="NCBI Taxonomy" id="708192"/>
    <lineage>
        <taxon>Eukaryota</taxon>
        <taxon>Fungi</taxon>
        <taxon>Dikarya</taxon>
        <taxon>Ascomycota</taxon>
        <taxon>Pezizomycotina</taxon>
        <taxon>Sordariomycetes</taxon>
        <taxon>Hypocreomycetidae</taxon>
        <taxon>Glomerellales</taxon>
        <taxon>Glomerellaceae</taxon>
        <taxon>Colletotrichum</taxon>
        <taxon>Colletotrichum spaethianum species complex</taxon>
    </lineage>
</organism>
<dbReference type="GO" id="GO:0005576">
    <property type="term" value="C:extracellular region"/>
    <property type="evidence" value="ECO:0007669"/>
    <property type="project" value="UniProtKB-SubCell"/>
</dbReference>
<dbReference type="Gene3D" id="2.40.40.10">
    <property type="entry name" value="RlpA-like domain"/>
    <property type="match status" value="1"/>
</dbReference>
<reference evidence="5 6" key="1">
    <citation type="submission" date="2021-07" db="EMBL/GenBank/DDBJ databases">
        <title>Genome data of Colletotrichum spaethianum.</title>
        <authorList>
            <person name="Utami Y.D."/>
            <person name="Hiruma K."/>
        </authorList>
    </citation>
    <scope>NUCLEOTIDE SEQUENCE [LARGE SCALE GENOMIC DNA]</scope>
    <source>
        <strain evidence="5 6">MAFF 242679</strain>
    </source>
</reference>
<dbReference type="InterPro" id="IPR010829">
    <property type="entry name" value="Cerato-platanin"/>
</dbReference>
<feature type="chain" id="PRO_5041269095" description="EPL1 protein" evidence="4">
    <location>
        <begin position="20"/>
        <end position="114"/>
    </location>
</feature>
<evidence type="ECO:0000313" key="6">
    <source>
        <dbReference type="Proteomes" id="UP001055172"/>
    </source>
</evidence>
<comment type="similarity">
    <text evidence="2">Belongs to the cerato-platanin family.</text>
</comment>
<comment type="subcellular location">
    <subcellularLocation>
        <location evidence="1">Secreted</location>
    </subcellularLocation>
</comment>
<protein>
    <recommendedName>
        <fullName evidence="7">EPL1 protein</fullName>
    </recommendedName>
</protein>
<keyword evidence="4" id="KW-0732">Signal</keyword>
<feature type="signal peptide" evidence="4">
    <location>
        <begin position="1"/>
        <end position="19"/>
    </location>
</feature>
<dbReference type="Proteomes" id="UP001055172">
    <property type="component" value="Unassembled WGS sequence"/>
</dbReference>